<protein>
    <submittedName>
        <fullName evidence="3">Para-aminobenzoate synthase, aminase component</fullName>
    </submittedName>
</protein>
<name>A0A346XXG2_9ACTN</name>
<dbReference type="RefSeq" id="WP_114591489.1">
    <property type="nucleotide sequence ID" value="NZ_CP031165.1"/>
</dbReference>
<dbReference type="KEGG" id="euz:DVS28_a2227"/>
<dbReference type="AlphaFoldDB" id="A0A346XXG2"/>
<dbReference type="InterPro" id="IPR005801">
    <property type="entry name" value="ADC_synthase"/>
</dbReference>
<dbReference type="OrthoDB" id="3518032at2"/>
<sequence length="441" mass="46913">MTVVRPYTGPDPGHPVTVVPSDPSRRGALVRVRGWEVAVADPVGAVTDGRALDEAADELGWAGPGAAGPPFTHGLLGFVTDDASAALLDLDTVDERPAPAPLPPLWFGRYTHAACQSPDGRWWVTGASDADADRAHSLLVAAARRHGRPRAPGRVGVVGATREEESARSTLSRAQHGAAVQRIHDWIADGDVYQVNLTLHVGARWDGSPRALARRLFGASPSADHAAFLHAPGATIASVSPETFLRMDGRQATIRPIKGTRRRAEDPVVDRALAEDLRTATKDGAEHVMIVDLERNDLGRICEVGSVRVPQLMELEAHPTVWHLTSTVLGTVRADLGLRDVLAALFPCGSVTGAPKRMAVSRTRLVEPWRRGVYCGAIGVIAPGLVDLSVAIRTAVLHDGWAWYGTGGGIVADSDPDEEWEEAMTKARAFFTATGTAPPDG</sequence>
<dbReference type="InterPro" id="IPR015890">
    <property type="entry name" value="Chorismate_C"/>
</dbReference>
<dbReference type="Pfam" id="PF00425">
    <property type="entry name" value="Chorismate_bind"/>
    <property type="match status" value="1"/>
</dbReference>
<dbReference type="InterPro" id="IPR019999">
    <property type="entry name" value="Anth_synth_I-like"/>
</dbReference>
<evidence type="ECO:0000256" key="1">
    <source>
        <dbReference type="SAM" id="MobiDB-lite"/>
    </source>
</evidence>
<feature type="domain" description="Chorismate-utilising enzyme C-terminal" evidence="2">
    <location>
        <begin position="173"/>
        <end position="426"/>
    </location>
</feature>
<organism evidence="3 4">
    <name type="scientific">Euzebya pacifica</name>
    <dbReference type="NCBI Taxonomy" id="1608957"/>
    <lineage>
        <taxon>Bacteria</taxon>
        <taxon>Bacillati</taxon>
        <taxon>Actinomycetota</taxon>
        <taxon>Nitriliruptoria</taxon>
        <taxon>Euzebyales</taxon>
    </lineage>
</organism>
<evidence type="ECO:0000313" key="4">
    <source>
        <dbReference type="Proteomes" id="UP000264006"/>
    </source>
</evidence>
<proteinExistence type="predicted"/>
<dbReference type="Proteomes" id="UP000264006">
    <property type="component" value="Chromosome"/>
</dbReference>
<feature type="region of interest" description="Disordered" evidence="1">
    <location>
        <begin position="1"/>
        <end position="20"/>
    </location>
</feature>
<evidence type="ECO:0000259" key="2">
    <source>
        <dbReference type="Pfam" id="PF00425"/>
    </source>
</evidence>
<dbReference type="EMBL" id="CP031165">
    <property type="protein sequence ID" value="AXV06909.1"/>
    <property type="molecule type" value="Genomic_DNA"/>
</dbReference>
<evidence type="ECO:0000313" key="3">
    <source>
        <dbReference type="EMBL" id="AXV06909.1"/>
    </source>
</evidence>
<dbReference type="PANTHER" id="PTHR11236">
    <property type="entry name" value="AMINOBENZOATE/ANTHRANILATE SYNTHASE"/>
    <property type="match status" value="1"/>
</dbReference>
<dbReference type="Gene3D" id="3.60.120.10">
    <property type="entry name" value="Anthranilate synthase"/>
    <property type="match status" value="1"/>
</dbReference>
<reference evidence="3 4" key="1">
    <citation type="submission" date="2018-09" db="EMBL/GenBank/DDBJ databases">
        <title>Complete genome sequence of Euzebya sp. DY32-46 isolated from seawater of Pacific Ocean.</title>
        <authorList>
            <person name="Xu L."/>
            <person name="Wu Y.-H."/>
            <person name="Xu X.-W."/>
        </authorList>
    </citation>
    <scope>NUCLEOTIDE SEQUENCE [LARGE SCALE GENOMIC DNA]</scope>
    <source>
        <strain evidence="3 4">DY32-46</strain>
    </source>
</reference>
<dbReference type="PANTHER" id="PTHR11236:SF50">
    <property type="entry name" value="AMINODEOXYCHORISMATE SYNTHASE COMPONENT 1"/>
    <property type="match status" value="1"/>
</dbReference>
<dbReference type="GO" id="GO:0046820">
    <property type="term" value="F:4-amino-4-deoxychorismate synthase activity"/>
    <property type="evidence" value="ECO:0007669"/>
    <property type="project" value="TreeGrafter"/>
</dbReference>
<dbReference type="GO" id="GO:0000162">
    <property type="term" value="P:L-tryptophan biosynthetic process"/>
    <property type="evidence" value="ECO:0007669"/>
    <property type="project" value="TreeGrafter"/>
</dbReference>
<gene>
    <name evidence="3" type="ORF">DVS28_a2227</name>
</gene>
<accession>A0A346XXG2</accession>
<dbReference type="PRINTS" id="PR00095">
    <property type="entry name" value="ANTSNTHASEI"/>
</dbReference>
<dbReference type="SUPFAM" id="SSF56322">
    <property type="entry name" value="ADC synthase"/>
    <property type="match status" value="1"/>
</dbReference>
<keyword evidence="4" id="KW-1185">Reference proteome</keyword>